<evidence type="ECO:0000313" key="2">
    <source>
        <dbReference type="EMBL" id="GFG31770.1"/>
    </source>
</evidence>
<feature type="coiled-coil region" evidence="1">
    <location>
        <begin position="51"/>
        <end position="78"/>
    </location>
</feature>
<dbReference type="AlphaFoldDB" id="A0A6L2PJY0"/>
<keyword evidence="3" id="KW-1185">Reference proteome</keyword>
<name>A0A6L2PJY0_COPFO</name>
<organism evidence="2 3">
    <name type="scientific">Coptotermes formosanus</name>
    <name type="common">Formosan subterranean termite</name>
    <dbReference type="NCBI Taxonomy" id="36987"/>
    <lineage>
        <taxon>Eukaryota</taxon>
        <taxon>Metazoa</taxon>
        <taxon>Ecdysozoa</taxon>
        <taxon>Arthropoda</taxon>
        <taxon>Hexapoda</taxon>
        <taxon>Insecta</taxon>
        <taxon>Pterygota</taxon>
        <taxon>Neoptera</taxon>
        <taxon>Polyneoptera</taxon>
        <taxon>Dictyoptera</taxon>
        <taxon>Blattodea</taxon>
        <taxon>Blattoidea</taxon>
        <taxon>Termitoidae</taxon>
        <taxon>Rhinotermitidae</taxon>
        <taxon>Coptotermes</taxon>
    </lineage>
</organism>
<evidence type="ECO:0000313" key="3">
    <source>
        <dbReference type="Proteomes" id="UP000502823"/>
    </source>
</evidence>
<evidence type="ECO:0000256" key="1">
    <source>
        <dbReference type="SAM" id="Coils"/>
    </source>
</evidence>
<dbReference type="OrthoDB" id="7462634at2759"/>
<dbReference type="EMBL" id="BLKM01007847">
    <property type="protein sequence ID" value="GFG31770.1"/>
    <property type="molecule type" value="Genomic_DNA"/>
</dbReference>
<protein>
    <submittedName>
        <fullName evidence="2">Uncharacterized protein</fullName>
    </submittedName>
</protein>
<reference evidence="3" key="1">
    <citation type="submission" date="2020-01" db="EMBL/GenBank/DDBJ databases">
        <title>Draft genome sequence of the Termite Coptotermes fromosanus.</title>
        <authorList>
            <person name="Itakura S."/>
            <person name="Yosikawa Y."/>
            <person name="Umezawa K."/>
        </authorList>
    </citation>
    <scope>NUCLEOTIDE SEQUENCE [LARGE SCALE GENOMIC DNA]</scope>
</reference>
<dbReference type="InParanoid" id="A0A6L2PJY0"/>
<dbReference type="Proteomes" id="UP000502823">
    <property type="component" value="Unassembled WGS sequence"/>
</dbReference>
<sequence length="88" mass="10501">MITRIIYNLWHLRAVTCSTTSGLIHTSHVILFWEPDPKGEYVRDKPKPKTIELIRDRLKELRSEIMLWKDEMKEHIEGDPIVAYRRGE</sequence>
<proteinExistence type="predicted"/>
<keyword evidence="1" id="KW-0175">Coiled coil</keyword>
<comment type="caution">
    <text evidence="2">The sequence shown here is derived from an EMBL/GenBank/DDBJ whole genome shotgun (WGS) entry which is preliminary data.</text>
</comment>
<accession>A0A6L2PJY0</accession>
<gene>
    <name evidence="2" type="ORF">Cfor_08215</name>
</gene>